<evidence type="ECO:0000313" key="4">
    <source>
        <dbReference type="Proteomes" id="UP001293254"/>
    </source>
</evidence>
<protein>
    <recommendedName>
        <fullName evidence="2">DUF4283 domain-containing protein</fullName>
    </recommendedName>
</protein>
<evidence type="ECO:0000256" key="1">
    <source>
        <dbReference type="SAM" id="MobiDB-lite"/>
    </source>
</evidence>
<dbReference type="PANTHER" id="PTHR31286">
    <property type="entry name" value="GLYCINE-RICH CELL WALL STRUCTURAL PROTEIN 1.8-LIKE"/>
    <property type="match status" value="1"/>
</dbReference>
<dbReference type="PANTHER" id="PTHR31286:SF167">
    <property type="entry name" value="OS09G0268800 PROTEIN"/>
    <property type="match status" value="1"/>
</dbReference>
<dbReference type="EMBL" id="JACGWO010000003">
    <property type="protein sequence ID" value="KAK4431200.1"/>
    <property type="molecule type" value="Genomic_DNA"/>
</dbReference>
<reference evidence="3" key="1">
    <citation type="submission" date="2020-06" db="EMBL/GenBank/DDBJ databases">
        <authorList>
            <person name="Li T."/>
            <person name="Hu X."/>
            <person name="Zhang T."/>
            <person name="Song X."/>
            <person name="Zhang H."/>
            <person name="Dai N."/>
            <person name="Sheng W."/>
            <person name="Hou X."/>
            <person name="Wei L."/>
        </authorList>
    </citation>
    <scope>NUCLEOTIDE SEQUENCE</scope>
    <source>
        <strain evidence="3">3651</strain>
        <tissue evidence="3">Leaf</tissue>
    </source>
</reference>
<dbReference type="InterPro" id="IPR025558">
    <property type="entry name" value="DUF4283"/>
</dbReference>
<dbReference type="AlphaFoldDB" id="A0AAE1YJ63"/>
<sequence length="282" mass="31848">MVGQKVLPFLRVPDVSPAFNHLFSSEVHLAGPTSIPTANISPTTPHLHLIHSILTPFPSIQLQPPTSTHQTTMEDMEPVNSLFDRTLQIDFSDEESDTPNYRNQPTKYPRIAKVICDKPLNNNVIKSTLSKAWRIPPRTHINTIAQNTLVFLLENKDDRHRIWSQSPWSFRGNLVVSKPWLSEEALDEVNLTKFHIWVQATGIPVFLINKKTTEKIGNSIGKFVETDLEIRRTSDATANSPVFETDAQKKKKKKKPPLKITSISVARSNGRLHIAVRCSVPE</sequence>
<feature type="domain" description="DUF4283" evidence="2">
    <location>
        <begin position="111"/>
        <end position="187"/>
    </location>
</feature>
<organism evidence="3 4">
    <name type="scientific">Sesamum alatum</name>
    <dbReference type="NCBI Taxonomy" id="300844"/>
    <lineage>
        <taxon>Eukaryota</taxon>
        <taxon>Viridiplantae</taxon>
        <taxon>Streptophyta</taxon>
        <taxon>Embryophyta</taxon>
        <taxon>Tracheophyta</taxon>
        <taxon>Spermatophyta</taxon>
        <taxon>Magnoliopsida</taxon>
        <taxon>eudicotyledons</taxon>
        <taxon>Gunneridae</taxon>
        <taxon>Pentapetalae</taxon>
        <taxon>asterids</taxon>
        <taxon>lamiids</taxon>
        <taxon>Lamiales</taxon>
        <taxon>Pedaliaceae</taxon>
        <taxon>Sesamum</taxon>
    </lineage>
</organism>
<evidence type="ECO:0000313" key="3">
    <source>
        <dbReference type="EMBL" id="KAK4431200.1"/>
    </source>
</evidence>
<evidence type="ECO:0000259" key="2">
    <source>
        <dbReference type="Pfam" id="PF14111"/>
    </source>
</evidence>
<accession>A0AAE1YJ63</accession>
<comment type="caution">
    <text evidence="3">The sequence shown here is derived from an EMBL/GenBank/DDBJ whole genome shotgun (WGS) entry which is preliminary data.</text>
</comment>
<proteinExistence type="predicted"/>
<gene>
    <name evidence="3" type="ORF">Salat_0882100</name>
</gene>
<keyword evidence="4" id="KW-1185">Reference proteome</keyword>
<dbReference type="InterPro" id="IPR040256">
    <property type="entry name" value="At4g02000-like"/>
</dbReference>
<dbReference type="Proteomes" id="UP001293254">
    <property type="component" value="Unassembled WGS sequence"/>
</dbReference>
<feature type="region of interest" description="Disordered" evidence="1">
    <location>
        <begin position="239"/>
        <end position="258"/>
    </location>
</feature>
<dbReference type="Pfam" id="PF14111">
    <property type="entry name" value="DUF4283"/>
    <property type="match status" value="1"/>
</dbReference>
<name>A0AAE1YJ63_9LAMI</name>
<reference evidence="3" key="2">
    <citation type="journal article" date="2024" name="Plant">
        <title>Genomic evolution and insights into agronomic trait innovations of Sesamum species.</title>
        <authorList>
            <person name="Miao H."/>
            <person name="Wang L."/>
            <person name="Qu L."/>
            <person name="Liu H."/>
            <person name="Sun Y."/>
            <person name="Le M."/>
            <person name="Wang Q."/>
            <person name="Wei S."/>
            <person name="Zheng Y."/>
            <person name="Lin W."/>
            <person name="Duan Y."/>
            <person name="Cao H."/>
            <person name="Xiong S."/>
            <person name="Wang X."/>
            <person name="Wei L."/>
            <person name="Li C."/>
            <person name="Ma Q."/>
            <person name="Ju M."/>
            <person name="Zhao R."/>
            <person name="Li G."/>
            <person name="Mu C."/>
            <person name="Tian Q."/>
            <person name="Mei H."/>
            <person name="Zhang T."/>
            <person name="Gao T."/>
            <person name="Zhang H."/>
        </authorList>
    </citation>
    <scope>NUCLEOTIDE SEQUENCE</scope>
    <source>
        <strain evidence="3">3651</strain>
    </source>
</reference>